<comment type="catalytic activity">
    <reaction evidence="1">
        <text>ATP + protein L-histidine = ADP + protein N-phospho-L-histidine.</text>
        <dbReference type="EC" id="2.7.13.3"/>
    </reaction>
</comment>
<accession>A0A1H0CTV5</accession>
<dbReference type="PRINTS" id="PR00344">
    <property type="entry name" value="BCTRLSENSOR"/>
</dbReference>
<comment type="subcellular location">
    <subcellularLocation>
        <location evidence="2">Cell membrane</location>
    </subcellularLocation>
</comment>
<keyword evidence="4" id="KW-0597">Phosphoprotein</keyword>
<evidence type="ECO:0000256" key="3">
    <source>
        <dbReference type="ARBA" id="ARBA00012438"/>
    </source>
</evidence>
<dbReference type="eggNOG" id="COG2205">
    <property type="taxonomic scope" value="Bacteria"/>
</dbReference>
<proteinExistence type="predicted"/>
<evidence type="ECO:0000256" key="9">
    <source>
        <dbReference type="ARBA" id="ARBA00023012"/>
    </source>
</evidence>
<dbReference type="RefSeq" id="WP_030428623.1">
    <property type="nucleotide sequence ID" value="NZ_JOEF01000004.1"/>
</dbReference>
<evidence type="ECO:0000256" key="7">
    <source>
        <dbReference type="ARBA" id="ARBA00022777"/>
    </source>
</evidence>
<dbReference type="CDD" id="cd00075">
    <property type="entry name" value="HATPase"/>
    <property type="match status" value="1"/>
</dbReference>
<reference evidence="14 15" key="1">
    <citation type="submission" date="2016-10" db="EMBL/GenBank/DDBJ databases">
        <authorList>
            <person name="de Groot N.N."/>
        </authorList>
    </citation>
    <scope>NUCLEOTIDE SEQUENCE [LARGE SCALE GENOMIC DNA]</scope>
    <source>
        <strain evidence="14 15">DSM 44149</strain>
    </source>
</reference>
<keyword evidence="6 11" id="KW-0812">Transmembrane</keyword>
<dbReference type="AlphaFoldDB" id="A0A1H0CTV5"/>
<sequence length="466" mass="50509">MRSRLLTTVLSLLVLVLAGLGVPLAATVAGAEQQRLFLDRLTDVTRFASLAQRPIIDDQPSVIERELRRYDEVYRIAVAITDRDGVVVARSRPGLELTDRKVIDRVGLALAGRHSEPGDLMLPWHDEPLVLAAPVLADGEVRGAALIISPTASARGRVVVWWGALLLGSLLALGAGILFALPVVRWILKPVQRLDEATGKMVTALIMGRPVEPVGGNGGPPELRRLTHSFEQMAAAVGDVLAAQRAFVADASHQLRNPLTALRLRLGNLEGHVDAEAEVHHEAAIEETDRLNRLLDELLVMARAEASSLDPVPIDVDDIITERLQAWSAVADSRHVELVQTGETDLVAMLTPRGLEGILDALLDNALKFTHDGTVVEVAARRIDNRVEVSVRDEGPGLRPKELERATDRFWRSPSHQNVPGSGLGLAIVTRIVARVDGNVRLELPKGGGLKVVVTMPLAPPERSIR</sequence>
<dbReference type="SUPFAM" id="SSF47384">
    <property type="entry name" value="Homodimeric domain of signal transducing histidine kinase"/>
    <property type="match status" value="1"/>
</dbReference>
<dbReference type="PROSITE" id="PS50109">
    <property type="entry name" value="HIS_KIN"/>
    <property type="match status" value="1"/>
</dbReference>
<evidence type="ECO:0000256" key="2">
    <source>
        <dbReference type="ARBA" id="ARBA00004236"/>
    </source>
</evidence>
<feature type="transmembrane region" description="Helical" evidence="11">
    <location>
        <begin position="159"/>
        <end position="184"/>
    </location>
</feature>
<evidence type="ECO:0000256" key="1">
    <source>
        <dbReference type="ARBA" id="ARBA00000085"/>
    </source>
</evidence>
<dbReference type="InterPro" id="IPR036890">
    <property type="entry name" value="HATPase_C_sf"/>
</dbReference>
<name>A0A1H0CTV5_ALLAB</name>
<evidence type="ECO:0000256" key="6">
    <source>
        <dbReference type="ARBA" id="ARBA00022692"/>
    </source>
</evidence>
<dbReference type="Pfam" id="PF00512">
    <property type="entry name" value="HisKA"/>
    <property type="match status" value="1"/>
</dbReference>
<dbReference type="Proteomes" id="UP000183376">
    <property type="component" value="Chromosome I"/>
</dbReference>
<organism evidence="14 15">
    <name type="scientific">Allokutzneria albata</name>
    <name type="common">Kibdelosporangium albatum</name>
    <dbReference type="NCBI Taxonomy" id="211114"/>
    <lineage>
        <taxon>Bacteria</taxon>
        <taxon>Bacillati</taxon>
        <taxon>Actinomycetota</taxon>
        <taxon>Actinomycetes</taxon>
        <taxon>Pseudonocardiales</taxon>
        <taxon>Pseudonocardiaceae</taxon>
        <taxon>Allokutzneria</taxon>
    </lineage>
</organism>
<dbReference type="OrthoDB" id="9786919at2"/>
<keyword evidence="5" id="KW-0808">Transferase</keyword>
<dbReference type="InterPro" id="IPR050428">
    <property type="entry name" value="TCS_sensor_his_kinase"/>
</dbReference>
<dbReference type="InterPro" id="IPR005467">
    <property type="entry name" value="His_kinase_dom"/>
</dbReference>
<dbReference type="EC" id="2.7.13.3" evidence="3"/>
<dbReference type="Gene3D" id="1.10.287.130">
    <property type="match status" value="1"/>
</dbReference>
<dbReference type="CDD" id="cd00082">
    <property type="entry name" value="HisKA"/>
    <property type="match status" value="1"/>
</dbReference>
<dbReference type="PROSITE" id="PS50885">
    <property type="entry name" value="HAMP"/>
    <property type="match status" value="1"/>
</dbReference>
<dbReference type="InterPro" id="IPR036097">
    <property type="entry name" value="HisK_dim/P_sf"/>
</dbReference>
<dbReference type="SUPFAM" id="SSF55874">
    <property type="entry name" value="ATPase domain of HSP90 chaperone/DNA topoisomerase II/histidine kinase"/>
    <property type="match status" value="1"/>
</dbReference>
<evidence type="ECO:0000259" key="13">
    <source>
        <dbReference type="PROSITE" id="PS50885"/>
    </source>
</evidence>
<dbReference type="PANTHER" id="PTHR45436:SF5">
    <property type="entry name" value="SENSOR HISTIDINE KINASE TRCS"/>
    <property type="match status" value="1"/>
</dbReference>
<protein>
    <recommendedName>
        <fullName evidence="3">histidine kinase</fullName>
        <ecNumber evidence="3">2.7.13.3</ecNumber>
    </recommendedName>
</protein>
<dbReference type="PANTHER" id="PTHR45436">
    <property type="entry name" value="SENSOR HISTIDINE KINASE YKOH"/>
    <property type="match status" value="1"/>
</dbReference>
<evidence type="ECO:0000256" key="8">
    <source>
        <dbReference type="ARBA" id="ARBA00022989"/>
    </source>
</evidence>
<evidence type="ECO:0000313" key="14">
    <source>
        <dbReference type="EMBL" id="SDN61313.1"/>
    </source>
</evidence>
<feature type="domain" description="HAMP" evidence="13">
    <location>
        <begin position="185"/>
        <end position="242"/>
    </location>
</feature>
<dbReference type="STRING" id="211114.SAMN04489726_7421"/>
<dbReference type="EMBL" id="LT629701">
    <property type="protein sequence ID" value="SDN61313.1"/>
    <property type="molecule type" value="Genomic_DNA"/>
</dbReference>
<evidence type="ECO:0000256" key="4">
    <source>
        <dbReference type="ARBA" id="ARBA00022553"/>
    </source>
</evidence>
<evidence type="ECO:0000313" key="15">
    <source>
        <dbReference type="Proteomes" id="UP000183376"/>
    </source>
</evidence>
<gene>
    <name evidence="14" type="ORF">SAMN04489726_7421</name>
</gene>
<dbReference type="Pfam" id="PF02518">
    <property type="entry name" value="HATPase_c"/>
    <property type="match status" value="1"/>
</dbReference>
<keyword evidence="7 14" id="KW-0418">Kinase</keyword>
<keyword evidence="10 11" id="KW-0472">Membrane</keyword>
<dbReference type="SMART" id="SM00388">
    <property type="entry name" value="HisKA"/>
    <property type="match status" value="1"/>
</dbReference>
<evidence type="ECO:0000259" key="12">
    <source>
        <dbReference type="PROSITE" id="PS50109"/>
    </source>
</evidence>
<dbReference type="InterPro" id="IPR003661">
    <property type="entry name" value="HisK_dim/P_dom"/>
</dbReference>
<dbReference type="GO" id="GO:0000155">
    <property type="term" value="F:phosphorelay sensor kinase activity"/>
    <property type="evidence" value="ECO:0007669"/>
    <property type="project" value="InterPro"/>
</dbReference>
<evidence type="ECO:0000256" key="11">
    <source>
        <dbReference type="SAM" id="Phobius"/>
    </source>
</evidence>
<keyword evidence="8 11" id="KW-1133">Transmembrane helix</keyword>
<keyword evidence="15" id="KW-1185">Reference proteome</keyword>
<dbReference type="SMART" id="SM00304">
    <property type="entry name" value="HAMP"/>
    <property type="match status" value="1"/>
</dbReference>
<dbReference type="Gene3D" id="3.30.565.10">
    <property type="entry name" value="Histidine kinase-like ATPase, C-terminal domain"/>
    <property type="match status" value="1"/>
</dbReference>
<feature type="domain" description="Histidine kinase" evidence="12">
    <location>
        <begin position="250"/>
        <end position="460"/>
    </location>
</feature>
<evidence type="ECO:0000256" key="10">
    <source>
        <dbReference type="ARBA" id="ARBA00023136"/>
    </source>
</evidence>
<dbReference type="InterPro" id="IPR003660">
    <property type="entry name" value="HAMP_dom"/>
</dbReference>
<dbReference type="InterPro" id="IPR004358">
    <property type="entry name" value="Sig_transdc_His_kin-like_C"/>
</dbReference>
<dbReference type="InterPro" id="IPR003594">
    <property type="entry name" value="HATPase_dom"/>
</dbReference>
<evidence type="ECO:0000256" key="5">
    <source>
        <dbReference type="ARBA" id="ARBA00022679"/>
    </source>
</evidence>
<dbReference type="GO" id="GO:0005886">
    <property type="term" value="C:plasma membrane"/>
    <property type="evidence" value="ECO:0007669"/>
    <property type="project" value="UniProtKB-SubCell"/>
</dbReference>
<dbReference type="SMART" id="SM00387">
    <property type="entry name" value="HATPase_c"/>
    <property type="match status" value="1"/>
</dbReference>
<keyword evidence="9" id="KW-0902">Two-component regulatory system</keyword>